<dbReference type="EC" id="2.4.99.24" evidence="4"/>
<gene>
    <name evidence="6" type="ORF">COMA1_20163</name>
</gene>
<evidence type="ECO:0000313" key="7">
    <source>
        <dbReference type="Proteomes" id="UP000199032"/>
    </source>
</evidence>
<comment type="catalytic activity">
    <reaction evidence="5">
        <text>an L-alpha-D-Hep-(1-&gt;5)-[alpha-Kdo-(2-&gt;4)]-alpha-Kdo-(2-&gt;6)-lipid A + ADP-L-glycero-beta-D-manno-heptose = an L-alpha-D-Hep-(1-&gt;3)-L-alpha-D-Hep-(1-&gt;5)-[alpha-Kdo-(2-&gt;4)]-alpha-Kdo-(2-&gt;6)-lipid A + ADP + H(+)</text>
        <dbReference type="Rhea" id="RHEA:74071"/>
        <dbReference type="ChEBI" id="CHEBI:15378"/>
        <dbReference type="ChEBI" id="CHEBI:61506"/>
        <dbReference type="ChEBI" id="CHEBI:193068"/>
        <dbReference type="ChEBI" id="CHEBI:193069"/>
        <dbReference type="ChEBI" id="CHEBI:456216"/>
        <dbReference type="EC" id="2.4.99.24"/>
    </reaction>
</comment>
<keyword evidence="2 6" id="KW-0808">Transferase</keyword>
<dbReference type="Pfam" id="PF01075">
    <property type="entry name" value="Glyco_transf_9"/>
    <property type="match status" value="1"/>
</dbReference>
<dbReference type="InterPro" id="IPR002201">
    <property type="entry name" value="Glyco_trans_9"/>
</dbReference>
<sequence>MLSPLQRQKGCPVSSVTSLDAAPFSLWDSARILLIKPSSLGDIVHTFPVVSAIKAQWPGVHLTWVVKRQWAELVERAEGIDRIWPIDMTVSSWVREGLALRAERFDLALDLQGLFRSGVLAWLSGAPTRFGFANGREGSPWFYTTRVPVTHLNVHAVDRYLSLLSALGVRLPEKPQFRFKLLEEDIATVRTVCHRQGFAIDRPWIAMNIGARWPTKRWPLTAFAAVLDQLYASQLGPVVVIGSSEERFYTNQLRALTASSFIDLCGEIPLGCLPALLSTASAMVTNDSGPMHIASALGVSVVALFGPTSAIRTGPYGDGHQILSGPVPCSPCFSRVCRHIPELECLHLITPTQVVDAIHPRLTAHAPCQ</sequence>
<dbReference type="PANTHER" id="PTHR30160">
    <property type="entry name" value="TETRAACYLDISACCHARIDE 4'-KINASE-RELATED"/>
    <property type="match status" value="1"/>
</dbReference>
<reference evidence="6 7" key="1">
    <citation type="submission" date="2015-10" db="EMBL/GenBank/DDBJ databases">
        <authorList>
            <person name="Gilbert D.G."/>
        </authorList>
    </citation>
    <scope>NUCLEOTIDE SEQUENCE [LARGE SCALE GENOMIC DNA]</scope>
    <source>
        <strain evidence="6">COMA1</strain>
    </source>
</reference>
<dbReference type="InterPro" id="IPR011910">
    <property type="entry name" value="RfaF"/>
</dbReference>
<dbReference type="CDD" id="cd03789">
    <property type="entry name" value="GT9_LPS_heptosyltransferase"/>
    <property type="match status" value="1"/>
</dbReference>
<dbReference type="OrthoDB" id="9797795at2"/>
<evidence type="ECO:0000256" key="5">
    <source>
        <dbReference type="ARBA" id="ARBA00047503"/>
    </source>
</evidence>
<evidence type="ECO:0000313" key="6">
    <source>
        <dbReference type="EMBL" id="CUS35187.1"/>
    </source>
</evidence>
<evidence type="ECO:0000256" key="3">
    <source>
        <dbReference type="ARBA" id="ARBA00043995"/>
    </source>
</evidence>
<dbReference type="STRING" id="1742972.COMA1_20163"/>
<dbReference type="AlphaFoldDB" id="A0A0S4LC32"/>
<dbReference type="GO" id="GO:0005829">
    <property type="term" value="C:cytosol"/>
    <property type="evidence" value="ECO:0007669"/>
    <property type="project" value="TreeGrafter"/>
</dbReference>
<comment type="similarity">
    <text evidence="3">Belongs to the glycosyltransferase 9 family.</text>
</comment>
<dbReference type="GO" id="GO:0009244">
    <property type="term" value="P:lipopolysaccharide core region biosynthetic process"/>
    <property type="evidence" value="ECO:0007669"/>
    <property type="project" value="TreeGrafter"/>
</dbReference>
<dbReference type="PANTHER" id="PTHR30160:SF1">
    <property type="entry name" value="LIPOPOLYSACCHARIDE 1,2-N-ACETYLGLUCOSAMINETRANSFERASE-RELATED"/>
    <property type="match status" value="1"/>
</dbReference>
<name>A0A0S4LC32_9BACT</name>
<evidence type="ECO:0000256" key="4">
    <source>
        <dbReference type="ARBA" id="ARBA00044042"/>
    </source>
</evidence>
<accession>A0A0S4LC32</accession>
<organism evidence="6 7">
    <name type="scientific">Candidatus Nitrospira nitrosa</name>
    <dbReference type="NCBI Taxonomy" id="1742972"/>
    <lineage>
        <taxon>Bacteria</taxon>
        <taxon>Pseudomonadati</taxon>
        <taxon>Nitrospirota</taxon>
        <taxon>Nitrospiria</taxon>
        <taxon>Nitrospirales</taxon>
        <taxon>Nitrospiraceae</taxon>
        <taxon>Nitrospira</taxon>
    </lineage>
</organism>
<evidence type="ECO:0000256" key="2">
    <source>
        <dbReference type="ARBA" id="ARBA00022679"/>
    </source>
</evidence>
<dbReference type="GO" id="GO:0008713">
    <property type="term" value="F:ADP-heptose-lipopolysaccharide heptosyltransferase activity"/>
    <property type="evidence" value="ECO:0007669"/>
    <property type="project" value="UniProtKB-EC"/>
</dbReference>
<dbReference type="Proteomes" id="UP000199032">
    <property type="component" value="Unassembled WGS sequence"/>
</dbReference>
<dbReference type="SUPFAM" id="SSF53756">
    <property type="entry name" value="UDP-Glycosyltransferase/glycogen phosphorylase"/>
    <property type="match status" value="1"/>
</dbReference>
<protein>
    <recommendedName>
        <fullName evidence="4">lipopolysaccharide heptosyltransferase II</fullName>
        <ecNumber evidence="4">2.4.99.24</ecNumber>
    </recommendedName>
</protein>
<dbReference type="EMBL" id="CZQA01000008">
    <property type="protein sequence ID" value="CUS35187.1"/>
    <property type="molecule type" value="Genomic_DNA"/>
</dbReference>
<evidence type="ECO:0000256" key="1">
    <source>
        <dbReference type="ARBA" id="ARBA00022676"/>
    </source>
</evidence>
<dbReference type="InterPro" id="IPR051199">
    <property type="entry name" value="LPS_LOS_Heptosyltrfase"/>
</dbReference>
<dbReference type="NCBIfam" id="TIGR02195">
    <property type="entry name" value="heptsyl_trn_II"/>
    <property type="match status" value="1"/>
</dbReference>
<keyword evidence="7" id="KW-1185">Reference proteome</keyword>
<proteinExistence type="inferred from homology"/>
<dbReference type="Gene3D" id="3.40.50.2000">
    <property type="entry name" value="Glycogen Phosphorylase B"/>
    <property type="match status" value="2"/>
</dbReference>
<keyword evidence="1 6" id="KW-0328">Glycosyltransferase</keyword>